<comment type="caution">
    <text evidence="1">The sequence shown here is derived from an EMBL/GenBank/DDBJ whole genome shotgun (WGS) entry which is preliminary data.</text>
</comment>
<accession>A0AAV1STB5</accession>
<proteinExistence type="predicted"/>
<dbReference type="AlphaFoldDB" id="A0AAV1STB5"/>
<name>A0AAV1STB5_9ROSI</name>
<evidence type="ECO:0000313" key="2">
    <source>
        <dbReference type="Proteomes" id="UP001314170"/>
    </source>
</evidence>
<dbReference type="Proteomes" id="UP001314170">
    <property type="component" value="Unassembled WGS sequence"/>
</dbReference>
<dbReference type="EMBL" id="CAWUPB010001198">
    <property type="protein sequence ID" value="CAK7357295.1"/>
    <property type="molecule type" value="Genomic_DNA"/>
</dbReference>
<gene>
    <name evidence="1" type="ORF">DCAF_LOCUS27581</name>
</gene>
<reference evidence="1 2" key="1">
    <citation type="submission" date="2024-01" db="EMBL/GenBank/DDBJ databases">
        <authorList>
            <person name="Waweru B."/>
        </authorList>
    </citation>
    <scope>NUCLEOTIDE SEQUENCE [LARGE SCALE GENOMIC DNA]</scope>
</reference>
<organism evidence="1 2">
    <name type="scientific">Dovyalis caffra</name>
    <dbReference type="NCBI Taxonomy" id="77055"/>
    <lineage>
        <taxon>Eukaryota</taxon>
        <taxon>Viridiplantae</taxon>
        <taxon>Streptophyta</taxon>
        <taxon>Embryophyta</taxon>
        <taxon>Tracheophyta</taxon>
        <taxon>Spermatophyta</taxon>
        <taxon>Magnoliopsida</taxon>
        <taxon>eudicotyledons</taxon>
        <taxon>Gunneridae</taxon>
        <taxon>Pentapetalae</taxon>
        <taxon>rosids</taxon>
        <taxon>fabids</taxon>
        <taxon>Malpighiales</taxon>
        <taxon>Salicaceae</taxon>
        <taxon>Flacourtieae</taxon>
        <taxon>Dovyalis</taxon>
    </lineage>
</organism>
<protein>
    <submittedName>
        <fullName evidence="1">Uncharacterized protein</fullName>
    </submittedName>
</protein>
<evidence type="ECO:0000313" key="1">
    <source>
        <dbReference type="EMBL" id="CAK7357295.1"/>
    </source>
</evidence>
<keyword evidence="2" id="KW-1185">Reference proteome</keyword>
<sequence length="138" mass="14866">MIHRAKPSLSQRLCQYVVISGEAWVCGCGCGGLVAMRVLSWWVTVGWVMVDEREDWVVMKRVVGSYGGDAFWFGVIGNRAGEGGEDDVEIGGVGGGFGRGGWLGMVSMIVEKEWCGSAVEDREVSNEAPTNGGERDDC</sequence>